<reference evidence="2" key="2">
    <citation type="submission" date="2004-02" db="EMBL/GenBank/DDBJ databases">
        <authorList>
            <consortium name="Genoscope"/>
            <consortium name="Whitehead Institute Centre for Genome Research"/>
        </authorList>
    </citation>
    <scope>NUCLEOTIDE SEQUENCE</scope>
</reference>
<name>Q4SAE0_TETNG</name>
<reference evidence="2" key="1">
    <citation type="journal article" date="2004" name="Nature">
        <title>Genome duplication in the teleost fish Tetraodon nigroviridis reveals the early vertebrate proto-karyotype.</title>
        <authorList>
            <person name="Jaillon O."/>
            <person name="Aury J.-M."/>
            <person name="Brunet F."/>
            <person name="Petit J.-L."/>
            <person name="Stange-Thomann N."/>
            <person name="Mauceli E."/>
            <person name="Bouneau L."/>
            <person name="Fischer C."/>
            <person name="Ozouf-Costaz C."/>
            <person name="Bernot A."/>
            <person name="Nicaud S."/>
            <person name="Jaffe D."/>
            <person name="Fisher S."/>
            <person name="Lutfalla G."/>
            <person name="Dossat C."/>
            <person name="Segurens B."/>
            <person name="Dasilva C."/>
            <person name="Salanoubat M."/>
            <person name="Levy M."/>
            <person name="Boudet N."/>
            <person name="Castellano S."/>
            <person name="Anthouard V."/>
            <person name="Jubin C."/>
            <person name="Castelli V."/>
            <person name="Katinka M."/>
            <person name="Vacherie B."/>
            <person name="Biemont C."/>
            <person name="Skalli Z."/>
            <person name="Cattolico L."/>
            <person name="Poulain J."/>
            <person name="De Berardinis V."/>
            <person name="Cruaud C."/>
            <person name="Duprat S."/>
            <person name="Brottier P."/>
            <person name="Coutanceau J.-P."/>
            <person name="Gouzy J."/>
            <person name="Parra G."/>
            <person name="Lardier G."/>
            <person name="Chapple C."/>
            <person name="McKernan K.J."/>
            <person name="McEwan P."/>
            <person name="Bosak S."/>
            <person name="Kellis M."/>
            <person name="Volff J.-N."/>
            <person name="Guigo R."/>
            <person name="Zody M.C."/>
            <person name="Mesirov J."/>
            <person name="Lindblad-Toh K."/>
            <person name="Birren B."/>
            <person name="Nusbaum C."/>
            <person name="Kahn D."/>
            <person name="Robinson-Rechavi M."/>
            <person name="Laudet V."/>
            <person name="Schachter V."/>
            <person name="Quetier F."/>
            <person name="Saurin W."/>
            <person name="Scarpelli C."/>
            <person name="Wincker P."/>
            <person name="Lander E.S."/>
            <person name="Weissenbach J."/>
            <person name="Roest Crollius H."/>
        </authorList>
    </citation>
    <scope>NUCLEOTIDE SEQUENCE [LARGE SCALE GENOMIC DNA]</scope>
</reference>
<organism evidence="2">
    <name type="scientific">Tetraodon nigroviridis</name>
    <name type="common">Spotted green pufferfish</name>
    <name type="synonym">Chelonodon nigroviridis</name>
    <dbReference type="NCBI Taxonomy" id="99883"/>
    <lineage>
        <taxon>Eukaryota</taxon>
        <taxon>Metazoa</taxon>
        <taxon>Chordata</taxon>
        <taxon>Craniata</taxon>
        <taxon>Vertebrata</taxon>
        <taxon>Euteleostomi</taxon>
        <taxon>Actinopterygii</taxon>
        <taxon>Neopterygii</taxon>
        <taxon>Teleostei</taxon>
        <taxon>Neoteleostei</taxon>
        <taxon>Acanthomorphata</taxon>
        <taxon>Eupercaria</taxon>
        <taxon>Tetraodontiformes</taxon>
        <taxon>Tetradontoidea</taxon>
        <taxon>Tetraodontidae</taxon>
        <taxon>Tetraodon</taxon>
    </lineage>
</organism>
<protein>
    <submittedName>
        <fullName evidence="2">(spotted green pufferfish) hypothetical protein</fullName>
    </submittedName>
</protein>
<proteinExistence type="predicted"/>
<sequence length="46" mass="5228">MMVRRPSLERYHGQTLRLRDPSRLGSSPHPPTAFNDIITLPNGLQT</sequence>
<evidence type="ECO:0000256" key="1">
    <source>
        <dbReference type="SAM" id="MobiDB-lite"/>
    </source>
</evidence>
<evidence type="ECO:0000313" key="2">
    <source>
        <dbReference type="EMBL" id="CAG02392.1"/>
    </source>
</evidence>
<feature type="compositionally biased region" description="Basic and acidic residues" evidence="1">
    <location>
        <begin position="1"/>
        <end position="22"/>
    </location>
</feature>
<gene>
    <name evidence="2" type="ORF">GSTENG00021498001</name>
</gene>
<accession>Q4SAE0</accession>
<dbReference type="KEGG" id="tng:GSTEN00021498G001"/>
<comment type="caution">
    <text evidence="2">The sequence shown here is derived from an EMBL/GenBank/DDBJ whole genome shotgun (WGS) entry which is preliminary data.</text>
</comment>
<dbReference type="EMBL" id="CAAE01014688">
    <property type="protein sequence ID" value="CAG02392.1"/>
    <property type="molecule type" value="Genomic_DNA"/>
</dbReference>
<dbReference type="AlphaFoldDB" id="Q4SAE0"/>
<feature type="region of interest" description="Disordered" evidence="1">
    <location>
        <begin position="1"/>
        <end position="46"/>
    </location>
</feature>